<dbReference type="PROSITE" id="PS50206">
    <property type="entry name" value="RHODANESE_3"/>
    <property type="match status" value="2"/>
</dbReference>
<evidence type="ECO:0000259" key="3">
    <source>
        <dbReference type="PROSITE" id="PS50206"/>
    </source>
</evidence>
<dbReference type="PANTHER" id="PTHR11364:SF27">
    <property type="entry name" value="SULFURTRANSFERASE"/>
    <property type="match status" value="1"/>
</dbReference>
<dbReference type="SMART" id="SM00450">
    <property type="entry name" value="RHOD"/>
    <property type="match status" value="2"/>
</dbReference>
<keyword evidence="2" id="KW-0677">Repeat</keyword>
<dbReference type="Gene3D" id="3.40.250.10">
    <property type="entry name" value="Rhodanese-like domain"/>
    <property type="match status" value="2"/>
</dbReference>
<keyword evidence="5" id="KW-1185">Reference proteome</keyword>
<comment type="caution">
    <text evidence="4">The sequence shown here is derived from an EMBL/GenBank/DDBJ whole genome shotgun (WGS) entry which is preliminary data.</text>
</comment>
<reference evidence="4 5" key="1">
    <citation type="submission" date="2020-04" db="EMBL/GenBank/DDBJ databases">
        <authorList>
            <person name="Yoon J."/>
        </authorList>
    </citation>
    <scope>NUCLEOTIDE SEQUENCE [LARGE SCALE GENOMIC DNA]</scope>
    <source>
        <strain evidence="4 5">DJ-13</strain>
    </source>
</reference>
<dbReference type="SUPFAM" id="SSF52821">
    <property type="entry name" value="Rhodanese/Cell cycle control phosphatase"/>
    <property type="match status" value="2"/>
</dbReference>
<dbReference type="InterPro" id="IPR001763">
    <property type="entry name" value="Rhodanese-like_dom"/>
</dbReference>
<protein>
    <submittedName>
        <fullName evidence="4">Sulfurtransferase</fullName>
    </submittedName>
</protein>
<proteinExistence type="predicted"/>
<keyword evidence="1" id="KW-0808">Transferase</keyword>
<sequence length="276" mass="30840">MKEIVSTDWLNQNLDNPDLIILDASIAASASGKAFETFDQTIPNARRFDIKNVFSDATSAFPNTVPKPEDFERDCQKLGINQNSKIVVFDTNGVYSSPRAWWLFKVMGHNEVAVLDGGLPNWIDEGHPTVKNHLTEFYEGDFKAQYDENQVVTFEQVGANVKHPDFLVVDARSEGRFKGTAPEPRKHLQSGKIEHSVNIPFQDVLTDGKFKSTEELNAIFQEKCEGEQNLVFSCGSGLTACIVMLASRLGHGPSIKIYDGSWTEWAERNELTLPNS</sequence>
<dbReference type="InterPro" id="IPR036873">
    <property type="entry name" value="Rhodanese-like_dom_sf"/>
</dbReference>
<dbReference type="PANTHER" id="PTHR11364">
    <property type="entry name" value="THIOSULFATE SULFERTANSFERASE"/>
    <property type="match status" value="1"/>
</dbReference>
<dbReference type="Pfam" id="PF00581">
    <property type="entry name" value="Rhodanese"/>
    <property type="match status" value="2"/>
</dbReference>
<evidence type="ECO:0000256" key="1">
    <source>
        <dbReference type="ARBA" id="ARBA00022679"/>
    </source>
</evidence>
<accession>A0ABX1GTT8</accession>
<evidence type="ECO:0000256" key="2">
    <source>
        <dbReference type="ARBA" id="ARBA00022737"/>
    </source>
</evidence>
<dbReference type="RefSeq" id="WP_168553187.1">
    <property type="nucleotide sequence ID" value="NZ_JAAWWL010000002.1"/>
</dbReference>
<dbReference type="InterPro" id="IPR045078">
    <property type="entry name" value="TST/MPST-like"/>
</dbReference>
<dbReference type="CDD" id="cd01449">
    <property type="entry name" value="TST_Repeat_2"/>
    <property type="match status" value="1"/>
</dbReference>
<feature type="domain" description="Rhodanese" evidence="3">
    <location>
        <begin position="162"/>
        <end position="274"/>
    </location>
</feature>
<evidence type="ECO:0000313" key="4">
    <source>
        <dbReference type="EMBL" id="NKI33034.1"/>
    </source>
</evidence>
<dbReference type="Proteomes" id="UP000718451">
    <property type="component" value="Unassembled WGS sequence"/>
</dbReference>
<dbReference type="CDD" id="cd01448">
    <property type="entry name" value="TST_Repeat_1"/>
    <property type="match status" value="1"/>
</dbReference>
<gene>
    <name evidence="4" type="ORF">HCU67_13835</name>
</gene>
<evidence type="ECO:0000313" key="5">
    <source>
        <dbReference type="Proteomes" id="UP000718451"/>
    </source>
</evidence>
<organism evidence="4 5">
    <name type="scientific">Croceivirga thetidis</name>
    <dbReference type="NCBI Taxonomy" id="2721623"/>
    <lineage>
        <taxon>Bacteria</taxon>
        <taxon>Pseudomonadati</taxon>
        <taxon>Bacteroidota</taxon>
        <taxon>Flavobacteriia</taxon>
        <taxon>Flavobacteriales</taxon>
        <taxon>Flavobacteriaceae</taxon>
        <taxon>Croceivirga</taxon>
    </lineage>
</organism>
<name>A0ABX1GTT8_9FLAO</name>
<feature type="domain" description="Rhodanese" evidence="3">
    <location>
        <begin position="15"/>
        <end position="131"/>
    </location>
</feature>
<dbReference type="EMBL" id="JAAWWL010000002">
    <property type="protein sequence ID" value="NKI33034.1"/>
    <property type="molecule type" value="Genomic_DNA"/>
</dbReference>